<dbReference type="EMBL" id="AZMV01000001">
    <property type="protein sequence ID" value="ETY72309.1"/>
    <property type="molecule type" value="Genomic_DNA"/>
</dbReference>
<dbReference type="STRING" id="1435051.BMOU_0327"/>
<accession>W4NBA9</accession>
<dbReference type="PANTHER" id="PTHR43404:SF1">
    <property type="entry name" value="MNN4P"/>
    <property type="match status" value="1"/>
</dbReference>
<comment type="caution">
    <text evidence="3">The sequence shown here is derived from an EMBL/GenBank/DDBJ whole genome shotgun (WGS) entry which is preliminary data.</text>
</comment>
<evidence type="ECO:0000313" key="3">
    <source>
        <dbReference type="EMBL" id="ETY72309.1"/>
    </source>
</evidence>
<dbReference type="eggNOG" id="COG3475">
    <property type="taxonomic scope" value="Bacteria"/>
</dbReference>
<keyword evidence="4" id="KW-1185">Reference proteome</keyword>
<dbReference type="Pfam" id="PF04991">
    <property type="entry name" value="LicD"/>
    <property type="match status" value="1"/>
</dbReference>
<dbReference type="Proteomes" id="UP000019155">
    <property type="component" value="Unassembled WGS sequence"/>
</dbReference>
<dbReference type="InterPro" id="IPR007074">
    <property type="entry name" value="LicD/FKTN/FKRP_NTP_transf"/>
</dbReference>
<evidence type="ECO:0000256" key="1">
    <source>
        <dbReference type="SAM" id="Coils"/>
    </source>
</evidence>
<dbReference type="PATRIC" id="fig|1435051.3.peg.320"/>
<sequence>MAPVARRLRERLFWPSERSMQRLMDRVDDLEKENSHLDEALKRQESMLCELRDAMYGIRGLGEDTRNLADTVYRTQIAEKSKADIRFWAQYRRPGETSLDARKRFFLDLPKAEGDIGLLQAALSRMLNDFADICNANGITRYWLVGGTLLGAVRHHGFIPWDDDLDLGIMRDDLDRLEQALASNPDYQVTVVWDRIVHCRQVRFAPRDPRIPGFVDLFPFDWVRAADHDTFLKVQEHRRAAIEESEADERIRAAWNENVYVPADSEAGTLISKAFDDQLARMRGAGVICSRQEAAGIVRAYDNMDHPSGFEWISAIDDIFPLPLMNFENRAYPVPANHMYLLNHAYGDIFSLPDDIGLHFEHVDRHTLAEADANTIREYIER</sequence>
<dbReference type="Gene3D" id="3.30.460.40">
    <property type="match status" value="1"/>
</dbReference>
<keyword evidence="1" id="KW-0175">Coiled coil</keyword>
<organism evidence="3 4">
    <name type="scientific">Bifidobacterium moukalabense DSM 27321</name>
    <dbReference type="NCBI Taxonomy" id="1435051"/>
    <lineage>
        <taxon>Bacteria</taxon>
        <taxon>Bacillati</taxon>
        <taxon>Actinomycetota</taxon>
        <taxon>Actinomycetes</taxon>
        <taxon>Bifidobacteriales</taxon>
        <taxon>Bifidobacteriaceae</taxon>
        <taxon>Bifidobacterium</taxon>
    </lineage>
</organism>
<dbReference type="RefSeq" id="WP_235143637.1">
    <property type="nucleotide sequence ID" value="NZ_AZMV01000001.1"/>
</dbReference>
<dbReference type="AlphaFoldDB" id="W4NBA9"/>
<proteinExistence type="predicted"/>
<name>W4NBA9_9BIFI</name>
<dbReference type="GeneID" id="97503186"/>
<reference evidence="3 4" key="1">
    <citation type="journal article" date="2014" name="Genome Announc.">
        <title>The Genome Sequence of Bifidobacterium moukalabense DSM 27321 Highlights the Close Phylogenetic Relatedness with the Bifidobacterium dentium Taxon.</title>
        <authorList>
            <person name="Lugli G.A."/>
            <person name="Duranti S."/>
            <person name="Milani C."/>
            <person name="Turroni F."/>
            <person name="Viappiani A."/>
            <person name="Mangifesta M."/>
            <person name="van Sinderen D."/>
            <person name="Ventura M."/>
        </authorList>
    </citation>
    <scope>NUCLEOTIDE SEQUENCE [LARGE SCALE GENOMIC DNA]</scope>
    <source>
        <strain evidence="3 4">DSM 27321</strain>
    </source>
</reference>
<evidence type="ECO:0000313" key="4">
    <source>
        <dbReference type="Proteomes" id="UP000019155"/>
    </source>
</evidence>
<dbReference type="PANTHER" id="PTHR43404">
    <property type="entry name" value="LIPOPOLYSACCHARIDE CHOLINEPHOSPHOTRANSFERASE LICD"/>
    <property type="match status" value="1"/>
</dbReference>
<dbReference type="GO" id="GO:0009100">
    <property type="term" value="P:glycoprotein metabolic process"/>
    <property type="evidence" value="ECO:0007669"/>
    <property type="project" value="UniProtKB-ARBA"/>
</dbReference>
<feature type="coiled-coil region" evidence="1">
    <location>
        <begin position="20"/>
        <end position="47"/>
    </location>
</feature>
<protein>
    <submittedName>
        <fullName evidence="3">Phosphorylcholine metabolism protein</fullName>
    </submittedName>
</protein>
<evidence type="ECO:0000259" key="2">
    <source>
        <dbReference type="Pfam" id="PF04991"/>
    </source>
</evidence>
<feature type="domain" description="LicD/FKTN/FKRP nucleotidyltransferase" evidence="2">
    <location>
        <begin position="134"/>
        <end position="347"/>
    </location>
</feature>
<gene>
    <name evidence="3" type="ORF">BMOU_0327</name>
</gene>
<dbReference type="InterPro" id="IPR052942">
    <property type="entry name" value="LPS_cholinephosphotransferase"/>
</dbReference>